<name>A0A6J5GJ21_9BURK</name>
<evidence type="ECO:0000313" key="11">
    <source>
        <dbReference type="Proteomes" id="UP000494252"/>
    </source>
</evidence>
<keyword evidence="3 6" id="KW-0521">NADP</keyword>
<dbReference type="UniPathway" id="UPA00115">
    <property type="reaction ID" value="UER00408"/>
</dbReference>
<proteinExistence type="inferred from homology"/>
<dbReference type="InterPro" id="IPR001282">
    <property type="entry name" value="G6P_DH"/>
</dbReference>
<evidence type="ECO:0000313" key="10">
    <source>
        <dbReference type="EMBL" id="CAB3800293.1"/>
    </source>
</evidence>
<feature type="compositionally biased region" description="Pro residues" evidence="7">
    <location>
        <begin position="32"/>
        <end position="41"/>
    </location>
</feature>
<dbReference type="EMBL" id="CADIKI010000015">
    <property type="protein sequence ID" value="CAB3800293.1"/>
    <property type="molecule type" value="Genomic_DNA"/>
</dbReference>
<dbReference type="InterPro" id="IPR022675">
    <property type="entry name" value="G6P_DH_C"/>
</dbReference>
<feature type="domain" description="Glucose-6-phosphate dehydrogenase NAD-binding" evidence="8">
    <location>
        <begin position="46"/>
        <end position="235"/>
    </location>
</feature>
<dbReference type="SUPFAM" id="SSF51735">
    <property type="entry name" value="NAD(P)-binding Rossmann-fold domains"/>
    <property type="match status" value="1"/>
</dbReference>
<feature type="binding site" evidence="6">
    <location>
        <position position="381"/>
    </location>
    <ligand>
        <name>substrate</name>
    </ligand>
</feature>
<dbReference type="NCBIfam" id="TIGR00871">
    <property type="entry name" value="zwf"/>
    <property type="match status" value="1"/>
</dbReference>
<feature type="compositionally biased region" description="Polar residues" evidence="7">
    <location>
        <begin position="1"/>
        <end position="10"/>
    </location>
</feature>
<comment type="caution">
    <text evidence="6">Lacks conserved residue(s) required for the propagation of feature annotation.</text>
</comment>
<keyword evidence="4 6" id="KW-0560">Oxidoreductase</keyword>
<gene>
    <name evidence="10" type="primary">zwf_3</name>
    <name evidence="6" type="synonym">zwf</name>
    <name evidence="10" type="ORF">LMG27177_04792</name>
</gene>
<comment type="similarity">
    <text evidence="6">Belongs to the glucose-6-phosphate dehydrogenase family.</text>
</comment>
<evidence type="ECO:0000256" key="7">
    <source>
        <dbReference type="SAM" id="MobiDB-lite"/>
    </source>
</evidence>
<dbReference type="Gene3D" id="3.40.50.720">
    <property type="entry name" value="NAD(P)-binding Rossmann-like Domain"/>
    <property type="match status" value="1"/>
</dbReference>
<feature type="binding site" evidence="6">
    <location>
        <position position="197"/>
    </location>
    <ligand>
        <name>NADP(+)</name>
        <dbReference type="ChEBI" id="CHEBI:58349"/>
    </ligand>
</feature>
<sequence length="538" mass="58761">MSTTPNTQASDHPPAAQAPSCKVSASPHDAPASPPGKRPAPPCTLVIFGAGGDLTKRLLMPALYNLAVDGLLDGAMKIIGVNHGERETPEWREDLHTSLQQFAADKASTFHAGKLDDQAWDWVAQRLEYMAGEFESDDTFAKLKQKLAQSPGGNVIFYLAVGSRFFKPIVEHLGKAGLLKEGEGNDGAGFRRLVIEKPFGTDLASARDLNAHILSYAKEEQVYRIDHFLGKDTVQSILAVRFANALFEPVWRREYIDSVQITAAETIGVEGRGKFYEQTGAFRDMVPNHLFQLLGMVAMEPPNSFDAEAVRDKKAEIFDAIQPLTPDDVVFGQYEKGPAGVGYREEPDVAPGSTTETYAAARVFVENWRWAGVPFYLRTGKRLAARRTEISVQLKPVPFRLFRDTPVDALTPNVLTLRIDPAHGTSFDFNVKTPGPVMQIGAVQSSFNYADFFAASANVGYETLLYDCMLGDETLFQRADSIETSWCAVDDVLHPKGGGAMPVHGYAAGSEGPAQADALLARDGQAWRPLSRNPAGKK</sequence>
<dbReference type="Pfam" id="PF00479">
    <property type="entry name" value="G6PD_N"/>
    <property type="match status" value="1"/>
</dbReference>
<evidence type="ECO:0000256" key="6">
    <source>
        <dbReference type="HAMAP-Rule" id="MF_00966"/>
    </source>
</evidence>
<dbReference type="PANTHER" id="PTHR23429:SF0">
    <property type="entry name" value="GLUCOSE-6-PHOSPHATE 1-DEHYDROGENASE"/>
    <property type="match status" value="1"/>
</dbReference>
<dbReference type="SUPFAM" id="SSF55347">
    <property type="entry name" value="Glyceraldehyde-3-phosphate dehydrogenase-like, C-terminal domain"/>
    <property type="match status" value="1"/>
</dbReference>
<evidence type="ECO:0000256" key="1">
    <source>
        <dbReference type="ARBA" id="ARBA00004937"/>
    </source>
</evidence>
<dbReference type="Pfam" id="PF02781">
    <property type="entry name" value="G6PD_C"/>
    <property type="match status" value="1"/>
</dbReference>
<keyword evidence="2 6" id="KW-0313">Glucose metabolism</keyword>
<feature type="binding site" evidence="6">
    <location>
        <position position="227"/>
    </location>
    <ligand>
        <name>substrate</name>
    </ligand>
</feature>
<protein>
    <recommendedName>
        <fullName evidence="6">Glucose-6-phosphate 1-dehydrogenase</fullName>
        <shortName evidence="6">G6PD</shortName>
        <ecNumber evidence="6">1.1.1.49</ecNumber>
    </recommendedName>
</protein>
<dbReference type="GO" id="GO:0006006">
    <property type="term" value="P:glucose metabolic process"/>
    <property type="evidence" value="ECO:0007669"/>
    <property type="project" value="UniProtKB-KW"/>
</dbReference>
<evidence type="ECO:0000259" key="8">
    <source>
        <dbReference type="Pfam" id="PF00479"/>
    </source>
</evidence>
<comment type="function">
    <text evidence="6">Catalyzes the oxidation of glucose 6-phosphate to 6-phosphogluconolactone.</text>
</comment>
<dbReference type="GO" id="GO:0004345">
    <property type="term" value="F:glucose-6-phosphate dehydrogenase activity"/>
    <property type="evidence" value="ECO:0007669"/>
    <property type="project" value="UniProtKB-UniRule"/>
</dbReference>
<dbReference type="GO" id="GO:0005829">
    <property type="term" value="C:cytosol"/>
    <property type="evidence" value="ECO:0007669"/>
    <property type="project" value="TreeGrafter"/>
</dbReference>
<feature type="domain" description="Glucose-6-phosphate dehydrogenase C-terminal" evidence="9">
    <location>
        <begin position="238"/>
        <end position="528"/>
    </location>
</feature>
<dbReference type="PANTHER" id="PTHR23429">
    <property type="entry name" value="GLUCOSE-6-PHOSPHATE 1-DEHYDROGENASE G6PD"/>
    <property type="match status" value="1"/>
</dbReference>
<organism evidence="10 11">
    <name type="scientific">Paraburkholderia fynbosensis</name>
    <dbReference type="NCBI Taxonomy" id="1200993"/>
    <lineage>
        <taxon>Bacteria</taxon>
        <taxon>Pseudomonadati</taxon>
        <taxon>Pseudomonadota</taxon>
        <taxon>Betaproteobacteria</taxon>
        <taxon>Burkholderiales</taxon>
        <taxon>Burkholderiaceae</taxon>
        <taxon>Paraburkholderia</taxon>
    </lineage>
</organism>
<dbReference type="HAMAP" id="MF_00966">
    <property type="entry name" value="G6PD"/>
    <property type="match status" value="1"/>
</dbReference>
<feature type="region of interest" description="Disordered" evidence="7">
    <location>
        <begin position="1"/>
        <end position="41"/>
    </location>
</feature>
<dbReference type="PIRSF" id="PIRSF000110">
    <property type="entry name" value="G6PD"/>
    <property type="match status" value="1"/>
</dbReference>
<evidence type="ECO:0000256" key="2">
    <source>
        <dbReference type="ARBA" id="ARBA00022526"/>
    </source>
</evidence>
<dbReference type="Proteomes" id="UP000494252">
    <property type="component" value="Unassembled WGS sequence"/>
</dbReference>
<evidence type="ECO:0000259" key="9">
    <source>
        <dbReference type="Pfam" id="PF02781"/>
    </source>
</evidence>
<evidence type="ECO:0000256" key="4">
    <source>
        <dbReference type="ARBA" id="ARBA00023002"/>
    </source>
</evidence>
<dbReference type="RefSeq" id="WP_175163609.1">
    <property type="nucleotide sequence ID" value="NZ_CADIKI010000015.1"/>
</dbReference>
<dbReference type="PRINTS" id="PR00079">
    <property type="entry name" value="G6PDHDRGNASE"/>
</dbReference>
<accession>A0A6J5GJ21</accession>
<dbReference type="InterPro" id="IPR036291">
    <property type="entry name" value="NAD(P)-bd_dom_sf"/>
</dbReference>
<feature type="binding site" evidence="6">
    <location>
        <position position="231"/>
    </location>
    <ligand>
        <name>substrate</name>
    </ligand>
</feature>
<dbReference type="EC" id="1.1.1.49" evidence="6"/>
<dbReference type="AlphaFoldDB" id="A0A6J5GJ21"/>
<evidence type="ECO:0000256" key="3">
    <source>
        <dbReference type="ARBA" id="ARBA00022857"/>
    </source>
</evidence>
<evidence type="ECO:0000256" key="5">
    <source>
        <dbReference type="ARBA" id="ARBA00023277"/>
    </source>
</evidence>
<dbReference type="InterPro" id="IPR022674">
    <property type="entry name" value="G6P_DH_NAD-bd"/>
</dbReference>
<reference evidence="10 11" key="1">
    <citation type="submission" date="2020-04" db="EMBL/GenBank/DDBJ databases">
        <authorList>
            <person name="De Canck E."/>
        </authorList>
    </citation>
    <scope>NUCLEOTIDE SEQUENCE [LARGE SCALE GENOMIC DNA]</scope>
    <source>
        <strain evidence="10 11">LMG 27177</strain>
    </source>
</reference>
<comment type="catalytic activity">
    <reaction evidence="6">
        <text>D-glucose 6-phosphate + NADP(+) = 6-phospho-D-glucono-1,5-lactone + NADPH + H(+)</text>
        <dbReference type="Rhea" id="RHEA:15841"/>
        <dbReference type="ChEBI" id="CHEBI:15378"/>
        <dbReference type="ChEBI" id="CHEBI:57783"/>
        <dbReference type="ChEBI" id="CHEBI:57955"/>
        <dbReference type="ChEBI" id="CHEBI:58349"/>
        <dbReference type="ChEBI" id="CHEBI:61548"/>
        <dbReference type="EC" id="1.1.1.49"/>
    </reaction>
</comment>
<dbReference type="Gene3D" id="3.30.360.10">
    <property type="entry name" value="Dihydrodipicolinate Reductase, domain 2"/>
    <property type="match status" value="1"/>
</dbReference>
<feature type="active site" description="Proton acceptor" evidence="6">
    <location>
        <position position="289"/>
    </location>
</feature>
<comment type="pathway">
    <text evidence="1 6">Carbohydrate degradation; pentose phosphate pathway; D-ribulose 5-phosphate from D-glucose 6-phosphate (oxidative stage): step 1/3.</text>
</comment>
<feature type="binding site" evidence="6">
    <location>
        <position position="284"/>
    </location>
    <ligand>
        <name>substrate</name>
    </ligand>
</feature>
<keyword evidence="5 6" id="KW-0119">Carbohydrate metabolism</keyword>
<feature type="binding site" evidence="6">
    <location>
        <position position="265"/>
    </location>
    <ligand>
        <name>substrate</name>
    </ligand>
</feature>
<keyword evidence="11" id="KW-1185">Reference proteome</keyword>
<dbReference type="GO" id="GO:0050661">
    <property type="term" value="F:NADP binding"/>
    <property type="evidence" value="ECO:0007669"/>
    <property type="project" value="UniProtKB-UniRule"/>
</dbReference>
<feature type="binding site" evidence="6">
    <location>
        <begin position="133"/>
        <end position="134"/>
    </location>
    <ligand>
        <name>NADP(+)</name>
        <dbReference type="ChEBI" id="CHEBI:58349"/>
    </ligand>
</feature>
<dbReference type="GO" id="GO:0009051">
    <property type="term" value="P:pentose-phosphate shunt, oxidative branch"/>
    <property type="evidence" value="ECO:0007669"/>
    <property type="project" value="TreeGrafter"/>
</dbReference>